<protein>
    <submittedName>
        <fullName evidence="1">Uncharacterized protein</fullName>
    </submittedName>
</protein>
<dbReference type="Proteomes" id="UP001447188">
    <property type="component" value="Unassembled WGS sequence"/>
</dbReference>
<gene>
    <name evidence="1" type="ORF">Q9L58_007632</name>
</gene>
<dbReference type="EMBL" id="JBBBZM010000124">
    <property type="protein sequence ID" value="KAL0633462.1"/>
    <property type="molecule type" value="Genomic_DNA"/>
</dbReference>
<accession>A0ABR3GCN4</accession>
<organism evidence="1 2">
    <name type="scientific">Discina gigas</name>
    <dbReference type="NCBI Taxonomy" id="1032678"/>
    <lineage>
        <taxon>Eukaryota</taxon>
        <taxon>Fungi</taxon>
        <taxon>Dikarya</taxon>
        <taxon>Ascomycota</taxon>
        <taxon>Pezizomycotina</taxon>
        <taxon>Pezizomycetes</taxon>
        <taxon>Pezizales</taxon>
        <taxon>Discinaceae</taxon>
        <taxon>Discina</taxon>
    </lineage>
</organism>
<name>A0ABR3GCN4_9PEZI</name>
<keyword evidence="2" id="KW-1185">Reference proteome</keyword>
<comment type="caution">
    <text evidence="1">The sequence shown here is derived from an EMBL/GenBank/DDBJ whole genome shotgun (WGS) entry which is preliminary data.</text>
</comment>
<proteinExistence type="predicted"/>
<evidence type="ECO:0000313" key="2">
    <source>
        <dbReference type="Proteomes" id="UP001447188"/>
    </source>
</evidence>
<reference evidence="1 2" key="1">
    <citation type="submission" date="2024-02" db="EMBL/GenBank/DDBJ databases">
        <title>Discinaceae phylogenomics.</title>
        <authorList>
            <person name="Dirks A.C."/>
            <person name="James T.Y."/>
        </authorList>
    </citation>
    <scope>NUCLEOTIDE SEQUENCE [LARGE SCALE GENOMIC DNA]</scope>
    <source>
        <strain evidence="1 2">ACD0624</strain>
    </source>
</reference>
<sequence length="107" mass="12430">MESSIGMESISNIKARVLEAKNGSQSPGYRQLLHQVYELLERLDELVSDTPEIRKCQNFESNSNSVRGMLDQFRQQDFDEQLCRKFSRDLSTAIESYHNRARSTRTL</sequence>
<evidence type="ECO:0000313" key="1">
    <source>
        <dbReference type="EMBL" id="KAL0633462.1"/>
    </source>
</evidence>